<dbReference type="EMBL" id="CAJNNV010029194">
    <property type="protein sequence ID" value="CAE8627470.1"/>
    <property type="molecule type" value="Genomic_DNA"/>
</dbReference>
<keyword evidence="11" id="KW-1185">Reference proteome</keyword>
<dbReference type="EMBL" id="CAJNNW010017713">
    <property type="protein sequence ID" value="CAE8661450.1"/>
    <property type="molecule type" value="Genomic_DNA"/>
</dbReference>
<dbReference type="InterPro" id="IPR001841">
    <property type="entry name" value="Znf_RING"/>
</dbReference>
<evidence type="ECO:0000313" key="11">
    <source>
        <dbReference type="Proteomes" id="UP000654075"/>
    </source>
</evidence>
<evidence type="ECO:0000313" key="10">
    <source>
        <dbReference type="EMBL" id="CAE8661450.1"/>
    </source>
</evidence>
<dbReference type="OMA" id="KEKNYWN"/>
<evidence type="ECO:0000313" key="9">
    <source>
        <dbReference type="EMBL" id="CAE8627470.1"/>
    </source>
</evidence>
<organism evidence="9 11">
    <name type="scientific">Polarella glacialis</name>
    <name type="common">Dinoflagellate</name>
    <dbReference type="NCBI Taxonomy" id="89957"/>
    <lineage>
        <taxon>Eukaryota</taxon>
        <taxon>Sar</taxon>
        <taxon>Alveolata</taxon>
        <taxon>Dinophyceae</taxon>
        <taxon>Suessiales</taxon>
        <taxon>Suessiaceae</taxon>
        <taxon>Polarella</taxon>
    </lineage>
</organism>
<dbReference type="Proteomes" id="UP000654075">
    <property type="component" value="Unassembled WGS sequence"/>
</dbReference>
<keyword evidence="5" id="KW-0862">Zinc</keyword>
<comment type="subcellular location">
    <subcellularLocation>
        <location evidence="1">Cytoplasm</location>
    </subcellularLocation>
</comment>
<keyword evidence="4 6" id="KW-0863">Zinc-finger</keyword>
<feature type="compositionally biased region" description="Acidic residues" evidence="7">
    <location>
        <begin position="603"/>
        <end position="621"/>
    </location>
</feature>
<dbReference type="GO" id="GO:0000976">
    <property type="term" value="F:transcription cis-regulatory region binding"/>
    <property type="evidence" value="ECO:0007669"/>
    <property type="project" value="TreeGrafter"/>
</dbReference>
<dbReference type="GO" id="GO:0005737">
    <property type="term" value="C:cytoplasm"/>
    <property type="evidence" value="ECO:0007669"/>
    <property type="project" value="UniProtKB-SubCell"/>
</dbReference>
<dbReference type="PANTHER" id="PTHR12983">
    <property type="entry name" value="RING FINGER 10 FAMILY MEMBER"/>
    <property type="match status" value="1"/>
</dbReference>
<feature type="compositionally biased region" description="Gly residues" evidence="7">
    <location>
        <begin position="302"/>
        <end position="311"/>
    </location>
</feature>
<feature type="region of interest" description="Disordered" evidence="7">
    <location>
        <begin position="294"/>
        <end position="446"/>
    </location>
</feature>
<evidence type="ECO:0000256" key="5">
    <source>
        <dbReference type="ARBA" id="ARBA00022833"/>
    </source>
</evidence>
<dbReference type="Proteomes" id="UP000626109">
    <property type="component" value="Unassembled WGS sequence"/>
</dbReference>
<dbReference type="InterPro" id="IPR017907">
    <property type="entry name" value="Znf_RING_CS"/>
</dbReference>
<gene>
    <name evidence="9" type="ORF">PGLA1383_LOCUS44227</name>
    <name evidence="10" type="ORF">PGLA2088_LOCUS14511</name>
</gene>
<evidence type="ECO:0000256" key="4">
    <source>
        <dbReference type="ARBA" id="ARBA00022771"/>
    </source>
</evidence>
<dbReference type="SMART" id="SM00184">
    <property type="entry name" value="RING"/>
    <property type="match status" value="1"/>
</dbReference>
<evidence type="ECO:0000259" key="8">
    <source>
        <dbReference type="PROSITE" id="PS50089"/>
    </source>
</evidence>
<feature type="compositionally biased region" description="Polar residues" evidence="7">
    <location>
        <begin position="396"/>
        <end position="406"/>
    </location>
</feature>
<keyword evidence="3" id="KW-0479">Metal-binding</keyword>
<evidence type="ECO:0000256" key="3">
    <source>
        <dbReference type="ARBA" id="ARBA00022723"/>
    </source>
</evidence>
<comment type="caution">
    <text evidence="9">The sequence shown here is derived from an EMBL/GenBank/DDBJ whole genome shotgun (WGS) entry which is preliminary data.</text>
</comment>
<feature type="region of interest" description="Disordered" evidence="7">
    <location>
        <begin position="654"/>
        <end position="712"/>
    </location>
</feature>
<keyword evidence="2" id="KW-0963">Cytoplasm</keyword>
<feature type="compositionally biased region" description="Basic and acidic residues" evidence="7">
    <location>
        <begin position="1"/>
        <end position="11"/>
    </location>
</feature>
<feature type="compositionally biased region" description="Low complexity" evidence="7">
    <location>
        <begin position="372"/>
        <end position="385"/>
    </location>
</feature>
<evidence type="ECO:0000256" key="1">
    <source>
        <dbReference type="ARBA" id="ARBA00004496"/>
    </source>
</evidence>
<dbReference type="SUPFAM" id="SSF57850">
    <property type="entry name" value="RING/U-box"/>
    <property type="match status" value="1"/>
</dbReference>
<evidence type="ECO:0000256" key="2">
    <source>
        <dbReference type="ARBA" id="ARBA00022490"/>
    </source>
</evidence>
<feature type="region of interest" description="Disordered" evidence="7">
    <location>
        <begin position="734"/>
        <end position="769"/>
    </location>
</feature>
<dbReference type="Gene3D" id="3.30.40.10">
    <property type="entry name" value="Zinc/RING finger domain, C3HC4 (zinc finger)"/>
    <property type="match status" value="1"/>
</dbReference>
<evidence type="ECO:0000256" key="7">
    <source>
        <dbReference type="SAM" id="MobiDB-lite"/>
    </source>
</evidence>
<feature type="compositionally biased region" description="Low complexity" evidence="7">
    <location>
        <begin position="690"/>
        <end position="704"/>
    </location>
</feature>
<sequence>MSSFASRERNSRSSSQNKNPAPKMSKKKELRADFLLNFQRPPSNQRPQQYAPPRRSRAPRARAPASFAKGRFVQSSFRLFVEDEAAPDVVEAAFDADAMLDWNSVRRVDLICEQQPKCPICLELELVVPKITRCGHLFCFPCVMRYFLTMKGYNGKVYQRCPVCNEQVSPDGLISARLEMAVPLRDGSACSFVLAHKNIGSTLVRLTSESSAQGDLEGSHETSPDEAGPLIRLPHEGEAGWKLSRVILLRPEEAWNIIEQELEDLSRFRTAAIAEGDTELVPGASAAAQLLERQRRSPAEGFGSGTPGGGPRPRELRTPGRGRLSSAGSDSLPEQAEPYEMLPPPAELAEEEEEDWEAQGSQEQLGQDFGEAQSDGGPAGGASSSCTPQLGPLDSEVSSPSLSAQVFSPGFGPACSSLDSPSGPKPFGRPVVSPSPGLGASEPRNGGMSFYQAADGRPVFLQPFFTKLLAHEYGGRWDQFPRELPELRIDRMQESTITEETRRRHKFLSHLPLGSSISFAEVDLRNYLSRGTKEHFAEDFAKRRQQRKKDQNQSRKEERFAKVRAAEDEERFYSSLSLYPSMVQALPTKDDFAVPLPGRNESEEPGEPQEGEAAEGAEDAQEAPTLADKIKEKLAGKKAQVQRQRDMLAGAKEYFPELGSGGGPTPSAVPTWGPSSQSSKGPAWGRKDAAAAGAKAAGEAAKPGPVTPMEDSWDTRIEEQPTFGDALEAALRRGSSAAVEAPDADGEAAGAAGKKKKGRAKATTIRLFG</sequence>
<feature type="region of interest" description="Disordered" evidence="7">
    <location>
        <begin position="591"/>
        <end position="642"/>
    </location>
</feature>
<dbReference type="AlphaFoldDB" id="A0A813GMI0"/>
<dbReference type="GO" id="GO:0045944">
    <property type="term" value="P:positive regulation of transcription by RNA polymerase II"/>
    <property type="evidence" value="ECO:0007669"/>
    <property type="project" value="TreeGrafter"/>
</dbReference>
<feature type="compositionally biased region" description="Acidic residues" evidence="7">
    <location>
        <begin position="348"/>
        <end position="357"/>
    </location>
</feature>
<dbReference type="PROSITE" id="PS00518">
    <property type="entry name" value="ZF_RING_1"/>
    <property type="match status" value="1"/>
</dbReference>
<dbReference type="OrthoDB" id="302966at2759"/>
<evidence type="ECO:0000256" key="6">
    <source>
        <dbReference type="PROSITE-ProRule" id="PRU00175"/>
    </source>
</evidence>
<dbReference type="PANTHER" id="PTHR12983:SF9">
    <property type="entry name" value="E3 UBIQUITIN-PROTEIN LIGASE RNF10"/>
    <property type="match status" value="1"/>
</dbReference>
<reference evidence="9" key="1">
    <citation type="submission" date="2021-02" db="EMBL/GenBank/DDBJ databases">
        <authorList>
            <person name="Dougan E. K."/>
            <person name="Rhodes N."/>
            <person name="Thang M."/>
            <person name="Chan C."/>
        </authorList>
    </citation>
    <scope>NUCLEOTIDE SEQUENCE</scope>
</reference>
<feature type="region of interest" description="Disordered" evidence="7">
    <location>
        <begin position="538"/>
        <end position="560"/>
    </location>
</feature>
<feature type="region of interest" description="Disordered" evidence="7">
    <location>
        <begin position="1"/>
        <end position="65"/>
    </location>
</feature>
<feature type="compositionally biased region" description="Low complexity" evidence="7">
    <location>
        <begin position="737"/>
        <end position="752"/>
    </location>
</feature>
<dbReference type="InterPro" id="IPR039739">
    <property type="entry name" value="MAG2/RNF10"/>
</dbReference>
<dbReference type="Pfam" id="PF00097">
    <property type="entry name" value="zf-C3HC4"/>
    <property type="match status" value="1"/>
</dbReference>
<dbReference type="InterPro" id="IPR013083">
    <property type="entry name" value="Znf_RING/FYVE/PHD"/>
</dbReference>
<name>A0A813GMI0_POLGL</name>
<feature type="domain" description="RING-type" evidence="8">
    <location>
        <begin position="118"/>
        <end position="165"/>
    </location>
</feature>
<proteinExistence type="predicted"/>
<dbReference type="GO" id="GO:0008270">
    <property type="term" value="F:zinc ion binding"/>
    <property type="evidence" value="ECO:0007669"/>
    <property type="project" value="UniProtKB-KW"/>
</dbReference>
<accession>A0A813GMI0</accession>
<dbReference type="PROSITE" id="PS50089">
    <property type="entry name" value="ZF_RING_2"/>
    <property type="match status" value="1"/>
</dbReference>
<protein>
    <recommendedName>
        <fullName evidence="8">RING-type domain-containing protein</fullName>
    </recommendedName>
</protein>
<dbReference type="InterPro" id="IPR018957">
    <property type="entry name" value="Znf_C3HC4_RING-type"/>
</dbReference>
<feature type="region of interest" description="Disordered" evidence="7">
    <location>
        <begin position="210"/>
        <end position="232"/>
    </location>
</feature>